<proteinExistence type="predicted"/>
<dbReference type="Proteomes" id="UP000799766">
    <property type="component" value="Unassembled WGS sequence"/>
</dbReference>
<protein>
    <submittedName>
        <fullName evidence="2">Uncharacterized protein</fullName>
    </submittedName>
</protein>
<reference evidence="2" key="1">
    <citation type="journal article" date="2020" name="Stud. Mycol.">
        <title>101 Dothideomycetes genomes: a test case for predicting lifestyles and emergence of pathogens.</title>
        <authorList>
            <person name="Haridas S."/>
            <person name="Albert R."/>
            <person name="Binder M."/>
            <person name="Bloem J."/>
            <person name="Labutti K."/>
            <person name="Salamov A."/>
            <person name="Andreopoulos B."/>
            <person name="Baker S."/>
            <person name="Barry K."/>
            <person name="Bills G."/>
            <person name="Bluhm B."/>
            <person name="Cannon C."/>
            <person name="Castanera R."/>
            <person name="Culley D."/>
            <person name="Daum C."/>
            <person name="Ezra D."/>
            <person name="Gonzalez J."/>
            <person name="Henrissat B."/>
            <person name="Kuo A."/>
            <person name="Liang C."/>
            <person name="Lipzen A."/>
            <person name="Lutzoni F."/>
            <person name="Magnuson J."/>
            <person name="Mondo S."/>
            <person name="Nolan M."/>
            <person name="Ohm R."/>
            <person name="Pangilinan J."/>
            <person name="Park H.-J."/>
            <person name="Ramirez L."/>
            <person name="Alfaro M."/>
            <person name="Sun H."/>
            <person name="Tritt A."/>
            <person name="Yoshinaga Y."/>
            <person name="Zwiers L.-H."/>
            <person name="Turgeon B."/>
            <person name="Goodwin S."/>
            <person name="Spatafora J."/>
            <person name="Crous P."/>
            <person name="Grigoriev I."/>
        </authorList>
    </citation>
    <scope>NUCLEOTIDE SEQUENCE</scope>
    <source>
        <strain evidence="2">ATCC 16933</strain>
    </source>
</reference>
<evidence type="ECO:0000313" key="2">
    <source>
        <dbReference type="EMBL" id="KAF2458628.1"/>
    </source>
</evidence>
<evidence type="ECO:0000313" key="3">
    <source>
        <dbReference type="Proteomes" id="UP000799766"/>
    </source>
</evidence>
<dbReference type="AlphaFoldDB" id="A0A6A6P4C2"/>
<organism evidence="2 3">
    <name type="scientific">Lineolata rhizophorae</name>
    <dbReference type="NCBI Taxonomy" id="578093"/>
    <lineage>
        <taxon>Eukaryota</taxon>
        <taxon>Fungi</taxon>
        <taxon>Dikarya</taxon>
        <taxon>Ascomycota</taxon>
        <taxon>Pezizomycotina</taxon>
        <taxon>Dothideomycetes</taxon>
        <taxon>Dothideomycetes incertae sedis</taxon>
        <taxon>Lineolatales</taxon>
        <taxon>Lineolataceae</taxon>
        <taxon>Lineolata</taxon>
    </lineage>
</organism>
<name>A0A6A6P4C2_9PEZI</name>
<evidence type="ECO:0000256" key="1">
    <source>
        <dbReference type="SAM" id="MobiDB-lite"/>
    </source>
</evidence>
<accession>A0A6A6P4C2</accession>
<feature type="compositionally biased region" description="Basic and acidic residues" evidence="1">
    <location>
        <begin position="114"/>
        <end position="123"/>
    </location>
</feature>
<dbReference type="EMBL" id="MU001677">
    <property type="protein sequence ID" value="KAF2458628.1"/>
    <property type="molecule type" value="Genomic_DNA"/>
</dbReference>
<sequence length="153" mass="16914">MQARAYPFSGAPVPEREELCTRLPRWLRPTSGPGCLKIDSSCFRQGCGLRACGLAGVCAWSVGAWREGRAADSSVLGPLAGGVADPALRHFPRTTTGTCRRHLSSGDGFQGEGGQRRGRDVSRRSWKPHVWREGQWLNADGRLQLSQRRIDWR</sequence>
<keyword evidence="3" id="KW-1185">Reference proteome</keyword>
<feature type="region of interest" description="Disordered" evidence="1">
    <location>
        <begin position="102"/>
        <end position="124"/>
    </location>
</feature>
<gene>
    <name evidence="2" type="ORF">BDY21DRAFT_340829</name>
</gene>